<dbReference type="Proteomes" id="UP001465668">
    <property type="component" value="Unassembled WGS sequence"/>
</dbReference>
<reference evidence="5 6" key="1">
    <citation type="submission" date="2024-02" db="EMBL/GenBank/DDBJ databases">
        <title>First draft genome assembly of two strains of Seiridium cardinale.</title>
        <authorList>
            <person name="Emiliani G."/>
            <person name="Scali E."/>
        </authorList>
    </citation>
    <scope>NUCLEOTIDE SEQUENCE [LARGE SCALE GENOMIC DNA]</scope>
    <source>
        <strain evidence="5 6">BM-138-000479</strain>
    </source>
</reference>
<comment type="caution">
    <text evidence="5">The sequence shown here is derived from an EMBL/GenBank/DDBJ whole genome shotgun (WGS) entry which is preliminary data.</text>
</comment>
<keyword evidence="6" id="KW-1185">Reference proteome</keyword>
<organism evidence="5 6">
    <name type="scientific">Seiridium cardinale</name>
    <dbReference type="NCBI Taxonomy" id="138064"/>
    <lineage>
        <taxon>Eukaryota</taxon>
        <taxon>Fungi</taxon>
        <taxon>Dikarya</taxon>
        <taxon>Ascomycota</taxon>
        <taxon>Pezizomycotina</taxon>
        <taxon>Sordariomycetes</taxon>
        <taxon>Xylariomycetidae</taxon>
        <taxon>Amphisphaeriales</taxon>
        <taxon>Sporocadaceae</taxon>
        <taxon>Seiridium</taxon>
    </lineage>
</organism>
<feature type="repeat" description="ANK" evidence="3">
    <location>
        <begin position="2004"/>
        <end position="2036"/>
    </location>
</feature>
<feature type="repeat" description="ANK" evidence="3">
    <location>
        <begin position="1866"/>
        <end position="1898"/>
    </location>
</feature>
<keyword evidence="2 3" id="KW-0040">ANK repeat</keyword>
<evidence type="ECO:0000256" key="4">
    <source>
        <dbReference type="SAM" id="MobiDB-lite"/>
    </source>
</evidence>
<feature type="repeat" description="ANK" evidence="3">
    <location>
        <begin position="1389"/>
        <end position="1421"/>
    </location>
</feature>
<dbReference type="Pfam" id="PF13637">
    <property type="entry name" value="Ank_4"/>
    <property type="match status" value="1"/>
</dbReference>
<keyword evidence="1" id="KW-0677">Repeat</keyword>
<dbReference type="EMBL" id="JARVKM010000055">
    <property type="protein sequence ID" value="KAK9772973.1"/>
    <property type="molecule type" value="Genomic_DNA"/>
</dbReference>
<feature type="repeat" description="ANK" evidence="3">
    <location>
        <begin position="1544"/>
        <end position="1576"/>
    </location>
</feature>
<dbReference type="PROSITE" id="PS50088">
    <property type="entry name" value="ANK_REPEAT"/>
    <property type="match status" value="7"/>
</dbReference>
<dbReference type="SUPFAM" id="SSF48403">
    <property type="entry name" value="Ankyrin repeat"/>
    <property type="match status" value="4"/>
</dbReference>
<dbReference type="Pfam" id="PF12796">
    <property type="entry name" value="Ank_2"/>
    <property type="match status" value="3"/>
</dbReference>
<feature type="repeat" description="ANK" evidence="3">
    <location>
        <begin position="1800"/>
        <end position="1832"/>
    </location>
</feature>
<dbReference type="InterPro" id="IPR051165">
    <property type="entry name" value="Multifunctional_ANK_Repeat"/>
</dbReference>
<feature type="repeat" description="ANK" evidence="3">
    <location>
        <begin position="2037"/>
        <end position="2069"/>
    </location>
</feature>
<name>A0ABR2XGM8_9PEZI</name>
<evidence type="ECO:0000256" key="2">
    <source>
        <dbReference type="ARBA" id="ARBA00023043"/>
    </source>
</evidence>
<dbReference type="PANTHER" id="PTHR24123">
    <property type="entry name" value="ANKYRIN REPEAT-CONTAINING"/>
    <property type="match status" value="1"/>
</dbReference>
<protein>
    <submittedName>
        <fullName evidence="5">Ankyrin repeat-containing domain protein</fullName>
    </submittedName>
</protein>
<gene>
    <name evidence="5" type="ORF">SCAR479_10303</name>
</gene>
<dbReference type="InterPro" id="IPR002110">
    <property type="entry name" value="Ankyrin_rpt"/>
</dbReference>
<dbReference type="PROSITE" id="PS50297">
    <property type="entry name" value="ANK_REP_REGION"/>
    <property type="match status" value="5"/>
</dbReference>
<feature type="region of interest" description="Disordered" evidence="4">
    <location>
        <begin position="449"/>
        <end position="469"/>
    </location>
</feature>
<dbReference type="InterPro" id="IPR036770">
    <property type="entry name" value="Ankyrin_rpt-contain_sf"/>
</dbReference>
<evidence type="ECO:0000256" key="3">
    <source>
        <dbReference type="PROSITE-ProRule" id="PRU00023"/>
    </source>
</evidence>
<evidence type="ECO:0000313" key="5">
    <source>
        <dbReference type="EMBL" id="KAK9772973.1"/>
    </source>
</evidence>
<dbReference type="Gene3D" id="1.25.40.20">
    <property type="entry name" value="Ankyrin repeat-containing domain"/>
    <property type="match status" value="6"/>
</dbReference>
<feature type="compositionally biased region" description="Polar residues" evidence="4">
    <location>
        <begin position="57"/>
        <end position="66"/>
    </location>
</feature>
<feature type="compositionally biased region" description="Polar residues" evidence="4">
    <location>
        <begin position="452"/>
        <end position="467"/>
    </location>
</feature>
<dbReference type="PANTHER" id="PTHR24123:SF33">
    <property type="entry name" value="PROTEIN HOS4"/>
    <property type="match status" value="1"/>
</dbReference>
<evidence type="ECO:0000313" key="6">
    <source>
        <dbReference type="Proteomes" id="UP001465668"/>
    </source>
</evidence>
<dbReference type="SMART" id="SM00248">
    <property type="entry name" value="ANK"/>
    <property type="match status" value="20"/>
</dbReference>
<feature type="repeat" description="ANK" evidence="3">
    <location>
        <begin position="1833"/>
        <end position="1865"/>
    </location>
</feature>
<feature type="region of interest" description="Disordered" evidence="4">
    <location>
        <begin position="36"/>
        <end position="66"/>
    </location>
</feature>
<proteinExistence type="predicted"/>
<sequence>MNPSKVICINPASSVLDHDELALQVDEKSLQDLHSRILTPDLPSDEEDRPTSDARTADSSGAQPSASDLEAIHAHIAELVSSADKTYQIWQRYMRNGSNKNGEEDLSLSKVLKQICVEAHGLGLQCFEVDVGRDAVGLSDMLPAGQQPHLIRTCIRTFSRLQEAVRPSNAAPSSGSLSADTRDQFYTELIGHKTWITACRDAASLGDVLKLLAADIDEPSHRDVHSSQAGYVSLTGRISRKQADHSMLRHFRFPVQEILIQHAMELSPKINSEKFLKSSSFTRWISTPGHLLWVTTGSRMELAMLAAPTVQYLGQDAGPDCAVCYFIYESPSPEISLLRSLKAFIGQLAQQSARAFEILQSKENEPLLRTFEWLCSTLGLMLRCFRQISIVLVGPGIFGAHLAETATELLTILFAEPTSQTSTSLPVALRIIIFSDENENVQECIQGLTEARNGSQNGSSDETSIPTPSEHLMNVASGQIKEVCQLRWDASASVIPTSEVIADHIELVFDSLAEDIESREPHRFTAASLAIDRILGHLVKISCESTEKSRLIEHLYHRARSVNLLHLTLAKYVADLVKEPILSLETCFSASPKEEVRAEKRRVAHRDQLHPFYRYAATVWTHLSRDHSQDAELQDAMRQLFHSSHSLNFQQWVIEYARRWFPLEFGFQALSHKPLVGLTSILAGSQDIRLQIAASMGLRYLCEHLLGQGADVNGSSALGTPIHCGLVGPGALAGPWVHVVESNVRLGRMPGYRVPSRETVNFLLDQGASCGQESPTKDDLISAAVPALMACSRFMDAELFFRIIGERPEFDAHFRTHFVRGIFLDAINSTHPKKSRAQSYLNDLCEGLSQRLISRIRLDETVDAIYGSVVEHTLANNLDWLDNIAERRVPGISDEIYDYFVETRGISSLGAMRLVSKDPRFDPNQICESGKPLLLEAWPNGHDMVKLFVEKGADLSVTDEQGLTLAHSSARFGMNDILRYVVEKGADTGLLTVPNDPDDPDPDLLAQSNVWHYAASRGPSTLSTLIDLGIKNQEDLFAVSEAGTTPLMEMILKLHPLIEDSEASQKVFDTAIEILRKIPLKDSRLFQSKLPVIHVAAGLGSQELIQILLQLGAEPCLSNIGASPLHLCYVEAGQPFLRFVRDLCKHLPLQDEDGETPLESTLGARFRQPGVKLPDYVYEELLCPETRESKDCQGLGLWERVCVNVIPTFARMMGTRTEIIIQLIGKLISQGIMQDYESTSGVPAIKPFMDGISKADTVPVFLSSVVTKILESTKFKQALTNGVNDISCLKWATRANDTYLVMLMLQHGCSVHEESFSTSALQVACSNVTCNMATFRMLLDQADPTKLDVLNKKGLGLIHLLLLEEVNQRELKLRALLSKGADPNLCSISGIPALLMYLVENQTECVDILLEFGADVNARNRDGMDMALTAALRGYVIVLEKLYNHDKLKVDWNATCLAKFNVQRPENSITTMEFLEANALHLAALHGNDGVLEFYLRNQLLTDLEATNFGVHYRPFHFACLGGSSTTIKLLSAFGADVKTRIRDGSSGLHIAVRAFHAGAVHTLIGLGLPVDSLDNCRTTPLVYAIKQGSKDISKALLAATDSDKITREEPDNEPDNFPPKKIGYLLAAMDAAIKQSDIKLCRLVWNEGCPLDLPLPSCRGCTPLMAALGHDRTDIALWMLEVMDDDTKKSGFGGRCSKHFSSGTTALQIACGLKDSEELLKKLLNAYLEIESNWLQWPLGILHVCASNNNTKAIDVIIKYVKDNEERLRARYPTLPKELDRLLLSQTITATELNEPYYYGLAPLHVAIFKGSTEAAKLLLESGADADQNDVYQSTPLHLAIKEEELEIVKELLQHGCLIDRQDGSGYSPLMRAVDEGWLDCVKLLVDAGADQSLHDSDQMSLLNIAGDSSRAPAVFQYLVQLGFDVYRPDNYGFFPLHDAMLDTNFTSYIVNSGLDFYRACGKDVFKGLLSMALECRGILPMIIRRVPSEFLPDALINIWPARYVSPLCNAARRGNIEALKILIRYGADLEFEGCDDGTALMSACRAGHLSTIAHLVRAGANISYVKDGKVRNALLAGKRFDVVVNWLLVGRWTDQKQIGSRSEDEGNDSSIKPWAGIMVAEMVLNGVGNQYGHAWKESMLEYLQRLNELRLDLLGEVVQVARWH</sequence>
<accession>A0ABR2XGM8</accession>
<evidence type="ECO:0000256" key="1">
    <source>
        <dbReference type="ARBA" id="ARBA00022737"/>
    </source>
</evidence>